<dbReference type="EMBL" id="CAJNJA010040322">
    <property type="protein sequence ID" value="CAE7764834.1"/>
    <property type="molecule type" value="Genomic_DNA"/>
</dbReference>
<keyword evidence="7" id="KW-1185">Reference proteome</keyword>
<proteinExistence type="inferred from homology"/>
<keyword evidence="3" id="KW-0326">Glycosidase</keyword>
<evidence type="ECO:0000313" key="6">
    <source>
        <dbReference type="EMBL" id="CAE7764834.1"/>
    </source>
</evidence>
<gene>
    <name evidence="6" type="primary">URH1</name>
    <name evidence="6" type="ORF">SNEC2469_LOCUS22301</name>
</gene>
<sequence length="320" mass="33473">MTHKIIIDTDPGVDDAAALLFAHNHPEIDLVGITTIFGNADIDNVTANALFLKQHFGIAAPVARGASRALARANGPSPTHVHGSNGLGDIARSDGAAGAIDPRPAHRFITDCIEDNPGEITLVAVGRLTNLALALNHAPQIAALVKGVVIMGGAFSTAGPNGNVTPVAEANIIGDPEAADQVFSADWPLTAIGLDVTRQVILSREDVAELAQAGPSQALLARLTQGYLDYHARLGIDGCYVHDSSALGYLVRPDLFQMQSGPVRVACDGVARGQTIMADIHTPYPPNRWDDRPHISAAVGVDARAMRALVLEVLGISDQA</sequence>
<dbReference type="AlphaFoldDB" id="A0A812Y4P8"/>
<comment type="similarity">
    <text evidence="1">Belongs to the IUNH family.</text>
</comment>
<dbReference type="PANTHER" id="PTHR12304">
    <property type="entry name" value="INOSINE-URIDINE PREFERRING NUCLEOSIDE HYDROLASE"/>
    <property type="match status" value="1"/>
</dbReference>
<evidence type="ECO:0000256" key="3">
    <source>
        <dbReference type="ARBA" id="ARBA00023295"/>
    </source>
</evidence>
<dbReference type="Gene3D" id="3.90.245.10">
    <property type="entry name" value="Ribonucleoside hydrolase-like"/>
    <property type="match status" value="1"/>
</dbReference>
<protein>
    <submittedName>
        <fullName evidence="6">URH1 protein</fullName>
    </submittedName>
</protein>
<evidence type="ECO:0000256" key="4">
    <source>
        <dbReference type="SAM" id="MobiDB-lite"/>
    </source>
</evidence>
<dbReference type="GO" id="GO:0005829">
    <property type="term" value="C:cytosol"/>
    <property type="evidence" value="ECO:0007669"/>
    <property type="project" value="TreeGrafter"/>
</dbReference>
<dbReference type="Proteomes" id="UP000601435">
    <property type="component" value="Unassembled WGS sequence"/>
</dbReference>
<dbReference type="OrthoDB" id="432381at2759"/>
<dbReference type="CDD" id="cd02650">
    <property type="entry name" value="nuc_hydro_CaPnhB"/>
    <property type="match status" value="1"/>
</dbReference>
<evidence type="ECO:0000313" key="7">
    <source>
        <dbReference type="Proteomes" id="UP000601435"/>
    </source>
</evidence>
<dbReference type="GO" id="GO:0008477">
    <property type="term" value="F:purine nucleosidase activity"/>
    <property type="evidence" value="ECO:0007669"/>
    <property type="project" value="TreeGrafter"/>
</dbReference>
<evidence type="ECO:0000256" key="2">
    <source>
        <dbReference type="ARBA" id="ARBA00022801"/>
    </source>
</evidence>
<name>A0A812Y4P8_9DINO</name>
<feature type="domain" description="Inosine/uridine-preferring nucleoside hydrolase" evidence="5">
    <location>
        <begin position="5"/>
        <end position="306"/>
    </location>
</feature>
<comment type="caution">
    <text evidence="6">The sequence shown here is derived from an EMBL/GenBank/DDBJ whole genome shotgun (WGS) entry which is preliminary data.</text>
</comment>
<evidence type="ECO:0000256" key="1">
    <source>
        <dbReference type="ARBA" id="ARBA00009176"/>
    </source>
</evidence>
<dbReference type="PANTHER" id="PTHR12304:SF4">
    <property type="entry name" value="URIDINE NUCLEOSIDASE"/>
    <property type="match status" value="1"/>
</dbReference>
<accession>A0A812Y4P8</accession>
<feature type="region of interest" description="Disordered" evidence="4">
    <location>
        <begin position="73"/>
        <end position="95"/>
    </location>
</feature>
<dbReference type="Pfam" id="PF01156">
    <property type="entry name" value="IU_nuc_hydro"/>
    <property type="match status" value="1"/>
</dbReference>
<dbReference type="GO" id="GO:0006152">
    <property type="term" value="P:purine nucleoside catabolic process"/>
    <property type="evidence" value="ECO:0007669"/>
    <property type="project" value="TreeGrafter"/>
</dbReference>
<dbReference type="InterPro" id="IPR023186">
    <property type="entry name" value="IUNH"/>
</dbReference>
<organism evidence="6 7">
    <name type="scientific">Symbiodinium necroappetens</name>
    <dbReference type="NCBI Taxonomy" id="1628268"/>
    <lineage>
        <taxon>Eukaryota</taxon>
        <taxon>Sar</taxon>
        <taxon>Alveolata</taxon>
        <taxon>Dinophyceae</taxon>
        <taxon>Suessiales</taxon>
        <taxon>Symbiodiniaceae</taxon>
        <taxon>Symbiodinium</taxon>
    </lineage>
</organism>
<reference evidence="6" key="1">
    <citation type="submission" date="2021-02" db="EMBL/GenBank/DDBJ databases">
        <authorList>
            <person name="Dougan E. K."/>
            <person name="Rhodes N."/>
            <person name="Thang M."/>
            <person name="Chan C."/>
        </authorList>
    </citation>
    <scope>NUCLEOTIDE SEQUENCE</scope>
</reference>
<dbReference type="InterPro" id="IPR001910">
    <property type="entry name" value="Inosine/uridine_hydrolase_dom"/>
</dbReference>
<dbReference type="SUPFAM" id="SSF53590">
    <property type="entry name" value="Nucleoside hydrolase"/>
    <property type="match status" value="1"/>
</dbReference>
<keyword evidence="2" id="KW-0378">Hydrolase</keyword>
<evidence type="ECO:0000259" key="5">
    <source>
        <dbReference type="Pfam" id="PF01156"/>
    </source>
</evidence>
<dbReference type="InterPro" id="IPR036452">
    <property type="entry name" value="Ribo_hydro-like"/>
</dbReference>